<proteinExistence type="predicted"/>
<dbReference type="Proteomes" id="UP000092503">
    <property type="component" value="Unassembled WGS sequence"/>
</dbReference>
<keyword evidence="2" id="KW-0813">Transport</keyword>
<reference evidence="2 3" key="1">
    <citation type="submission" date="2016-06" db="EMBL/GenBank/DDBJ databases">
        <authorList>
            <person name="Kjaerup R.B."/>
            <person name="Dalgaard T.S."/>
            <person name="Juul-Madsen H.R."/>
        </authorList>
    </citation>
    <scope>NUCLEOTIDE SEQUENCE [LARGE SCALE GENOMIC DNA]</scope>
    <source>
        <strain evidence="2">LMG947</strain>
    </source>
</reference>
<feature type="transmembrane region" description="Helical" evidence="1">
    <location>
        <begin position="20"/>
        <end position="40"/>
    </location>
</feature>
<protein>
    <submittedName>
        <fullName evidence="2">Potassium channel-like protein</fullName>
    </submittedName>
</protein>
<keyword evidence="2" id="KW-0407">Ion channel</keyword>
<gene>
    <name evidence="2" type="ORF">XBLMG947_3720</name>
</gene>
<dbReference type="AlphaFoldDB" id="A0A1C3NRA2"/>
<feature type="transmembrane region" description="Helical" evidence="1">
    <location>
        <begin position="52"/>
        <end position="74"/>
    </location>
</feature>
<organism evidence="2 3">
    <name type="scientific">Xanthomonas bromi</name>
    <dbReference type="NCBI Taxonomy" id="56449"/>
    <lineage>
        <taxon>Bacteria</taxon>
        <taxon>Pseudomonadati</taxon>
        <taxon>Pseudomonadota</taxon>
        <taxon>Gammaproteobacteria</taxon>
        <taxon>Lysobacterales</taxon>
        <taxon>Lysobacteraceae</taxon>
        <taxon>Xanthomonas</taxon>
    </lineage>
</organism>
<dbReference type="RefSeq" id="WP_167352049.1">
    <property type="nucleotide sequence ID" value="NZ_FLTX01000068.1"/>
</dbReference>
<sequence>MILVGKLFRVLRRPVRRVSWSMVALALLAHTGLSWVLLWLAGEHTLVGLDAFAWITAGSLPISANAAHCCWACARPMAHCA</sequence>
<dbReference type="EMBL" id="FLTX01000068">
    <property type="protein sequence ID" value="SBV52919.1"/>
    <property type="molecule type" value="Genomic_DNA"/>
</dbReference>
<evidence type="ECO:0000256" key="1">
    <source>
        <dbReference type="SAM" id="Phobius"/>
    </source>
</evidence>
<keyword evidence="1" id="KW-0472">Membrane</keyword>
<name>A0A1C3NRA2_9XANT</name>
<dbReference type="GO" id="GO:0034220">
    <property type="term" value="P:monoatomic ion transmembrane transport"/>
    <property type="evidence" value="ECO:0007669"/>
    <property type="project" value="UniProtKB-KW"/>
</dbReference>
<evidence type="ECO:0000313" key="2">
    <source>
        <dbReference type="EMBL" id="SBV52919.1"/>
    </source>
</evidence>
<keyword evidence="1" id="KW-1133">Transmembrane helix</keyword>
<keyword evidence="2" id="KW-0406">Ion transport</keyword>
<keyword evidence="1" id="KW-0812">Transmembrane</keyword>
<accession>A0A1C3NRA2</accession>
<evidence type="ECO:0000313" key="3">
    <source>
        <dbReference type="Proteomes" id="UP000092503"/>
    </source>
</evidence>
<dbReference type="STRING" id="56449.XBLMG947_3720"/>